<sequence>MVKFFEFLLFVLTILFDNYDEVKTFYVSTNGLDSNSGTKNSPFATIRRAQSAVKSLNGFHNVKVYLLEGHYFIDSTIVFRHDDGGKEGKIIEYIAFNGGKVVVSGGKLLPKIWNKPFPTSNLWKLDLSYMGQTTESIRQLFANNKRLKRAASKDLYTKGPLTKFTKRFSRFDFSSIDSMRRTDIEAFCGFAYKGSDLDSFYFDDDTEIIVYHSWECSWHKVLRLDNINKCIYFTSPSRYPVGFFSDNNRYRIENNSKVFDEPGEWYYNSKKKELWYLAHEGENPNEEDFYVPILNQIISIAGNSYSKKYVENLTFKGIEFKHSSYSLGINDLNEKVKYKLVKENPWLKFSDGYASAQTAPDCGQAISISYAENCKFEDCKFSNLGSYAVNIGKGSNDIILSKCVIQDVGGGGVLIGFNEKDPVMKNVPWSNSPYKNIIKNCKIYNGGKVHPSSVAIAIMQANSNLVTHNTIYNFPYSGISIGWTWTKSANFTKDNKVTYNQIYNVMEDLADGGGIYTLGKQPGCIIKGNHIHNIVRSESAIGALNCGIFFDQSSSMMTVDDNKIDLINGPKYRFNKTDSLKINWKAKE</sequence>
<comment type="caution">
    <text evidence="2">The sequence shown here is derived from an EMBL/GenBank/DDBJ whole genome shotgun (WGS) entry which is preliminary data.</text>
</comment>
<dbReference type="Pfam" id="PF13229">
    <property type="entry name" value="Beta_helix"/>
    <property type="match status" value="1"/>
</dbReference>
<reference evidence="3" key="1">
    <citation type="journal article" date="2019" name="Int. J. Syst. Evol. Microbiol.">
        <title>The Global Catalogue of Microorganisms (GCM) 10K type strain sequencing project: providing services to taxonomists for standard genome sequencing and annotation.</title>
        <authorList>
            <consortium name="The Broad Institute Genomics Platform"/>
            <consortium name="The Broad Institute Genome Sequencing Center for Infectious Disease"/>
            <person name="Wu L."/>
            <person name="Ma J."/>
        </authorList>
    </citation>
    <scope>NUCLEOTIDE SEQUENCE [LARGE SCALE GENOMIC DNA]</scope>
    <source>
        <strain evidence="3">CCUG 55608</strain>
    </source>
</reference>
<keyword evidence="3" id="KW-1185">Reference proteome</keyword>
<gene>
    <name evidence="2" type="ORF">ACFQ4C_27695</name>
</gene>
<accession>A0ABW3QHC8</accession>
<dbReference type="PANTHER" id="PTHR36453">
    <property type="entry name" value="SECRETED PROTEIN-RELATED"/>
    <property type="match status" value="1"/>
</dbReference>
<dbReference type="InterPro" id="IPR011050">
    <property type="entry name" value="Pectin_lyase_fold/virulence"/>
</dbReference>
<dbReference type="SMART" id="SM00710">
    <property type="entry name" value="PbH1"/>
    <property type="match status" value="7"/>
</dbReference>
<dbReference type="PANTHER" id="PTHR36453:SF1">
    <property type="entry name" value="RIGHT HANDED BETA HELIX DOMAIN-CONTAINING PROTEIN"/>
    <property type="match status" value="1"/>
</dbReference>
<evidence type="ECO:0000259" key="1">
    <source>
        <dbReference type="Pfam" id="PF13229"/>
    </source>
</evidence>
<name>A0ABW3QHC8_9BACT</name>
<dbReference type="Proteomes" id="UP001597116">
    <property type="component" value="Unassembled WGS sequence"/>
</dbReference>
<evidence type="ECO:0000313" key="3">
    <source>
        <dbReference type="Proteomes" id="UP001597116"/>
    </source>
</evidence>
<dbReference type="InterPro" id="IPR012334">
    <property type="entry name" value="Pectin_lyas_fold"/>
</dbReference>
<protein>
    <submittedName>
        <fullName evidence="2">Right-handed parallel beta-helix repeat-containing protein</fullName>
    </submittedName>
</protein>
<dbReference type="InterPro" id="IPR006626">
    <property type="entry name" value="PbH1"/>
</dbReference>
<dbReference type="Gene3D" id="2.160.20.10">
    <property type="entry name" value="Single-stranded right-handed beta-helix, Pectin lyase-like"/>
    <property type="match status" value="2"/>
</dbReference>
<proteinExistence type="predicted"/>
<evidence type="ECO:0000313" key="2">
    <source>
        <dbReference type="EMBL" id="MFD1144945.1"/>
    </source>
</evidence>
<organism evidence="2 3">
    <name type="scientific">Larkinella insperata</name>
    <dbReference type="NCBI Taxonomy" id="332158"/>
    <lineage>
        <taxon>Bacteria</taxon>
        <taxon>Pseudomonadati</taxon>
        <taxon>Bacteroidota</taxon>
        <taxon>Cytophagia</taxon>
        <taxon>Cytophagales</taxon>
        <taxon>Spirosomataceae</taxon>
        <taxon>Larkinella</taxon>
    </lineage>
</organism>
<dbReference type="EMBL" id="JBHTLP010000024">
    <property type="protein sequence ID" value="MFD1144945.1"/>
    <property type="molecule type" value="Genomic_DNA"/>
</dbReference>
<dbReference type="RefSeq" id="WP_265994009.1">
    <property type="nucleotide sequence ID" value="NZ_CP110973.1"/>
</dbReference>
<feature type="domain" description="Right handed beta helix" evidence="1">
    <location>
        <begin position="365"/>
        <end position="564"/>
    </location>
</feature>
<dbReference type="SUPFAM" id="SSF51126">
    <property type="entry name" value="Pectin lyase-like"/>
    <property type="match status" value="1"/>
</dbReference>
<dbReference type="InterPro" id="IPR039448">
    <property type="entry name" value="Beta_helix"/>
</dbReference>